<organism evidence="1 2">
    <name type="scientific">Microvirga vignae</name>
    <dbReference type="NCBI Taxonomy" id="1225564"/>
    <lineage>
        <taxon>Bacteria</taxon>
        <taxon>Pseudomonadati</taxon>
        <taxon>Pseudomonadota</taxon>
        <taxon>Alphaproteobacteria</taxon>
        <taxon>Hyphomicrobiales</taxon>
        <taxon>Methylobacteriaceae</taxon>
        <taxon>Microvirga</taxon>
    </lineage>
</organism>
<comment type="caution">
    <text evidence="1">The sequence shown here is derived from an EMBL/GenBank/DDBJ whole genome shotgun (WGS) entry which is preliminary data.</text>
</comment>
<dbReference type="RefSeq" id="WP_047190067.1">
    <property type="nucleotide sequence ID" value="NZ_LCYG01000042.1"/>
</dbReference>
<name>A0A0H1R9S1_9HYPH</name>
<reference evidence="1 2" key="1">
    <citation type="submission" date="2015-05" db="EMBL/GenBank/DDBJ databases">
        <title>Draft genome sequence of Microvirga vignae strain BR3299, a novel nitrogen fixing bacteria isolated from Brazil semi-aired region.</title>
        <authorList>
            <person name="Zilli J.E."/>
            <person name="Passos S.R."/>
            <person name="Leite J."/>
            <person name="Baldani J.I."/>
            <person name="Xavier G.R."/>
            <person name="Rumjaneck N.G."/>
            <person name="Simoes-Araujo J.L."/>
        </authorList>
    </citation>
    <scope>NUCLEOTIDE SEQUENCE [LARGE SCALE GENOMIC DNA]</scope>
    <source>
        <strain evidence="1 2">BR3299</strain>
    </source>
</reference>
<dbReference type="EMBL" id="LCYG01000042">
    <property type="protein sequence ID" value="KLK91980.1"/>
    <property type="molecule type" value="Genomic_DNA"/>
</dbReference>
<dbReference type="Proteomes" id="UP000035489">
    <property type="component" value="Unassembled WGS sequence"/>
</dbReference>
<dbReference type="PATRIC" id="fig|1225564.3.peg.4345"/>
<protein>
    <submittedName>
        <fullName evidence="1">Sugar phosphorylase</fullName>
    </submittedName>
</protein>
<sequence length="70" mass="7802">MAQTLRDFLKAVENLPPDTLLCVAEVDEAFASHVEEFEIVENAKLQNKKSESSEAVELGNGNQTVVVIRW</sequence>
<keyword evidence="2" id="KW-1185">Reference proteome</keyword>
<accession>A0A0H1R9S1</accession>
<dbReference type="OrthoDB" id="8086141at2"/>
<dbReference type="AlphaFoldDB" id="A0A0H1R9S1"/>
<proteinExistence type="predicted"/>
<evidence type="ECO:0000313" key="1">
    <source>
        <dbReference type="EMBL" id="KLK91980.1"/>
    </source>
</evidence>
<gene>
    <name evidence="1" type="ORF">AA309_16250</name>
</gene>
<evidence type="ECO:0000313" key="2">
    <source>
        <dbReference type="Proteomes" id="UP000035489"/>
    </source>
</evidence>